<proteinExistence type="predicted"/>
<gene>
    <name evidence="1" type="ORF">CFP75_30920</name>
</gene>
<dbReference type="EMBL" id="NMQU01000104">
    <property type="protein sequence ID" value="OXM45470.1"/>
    <property type="molecule type" value="Genomic_DNA"/>
</dbReference>
<reference evidence="1 2" key="1">
    <citation type="submission" date="2017-07" db="EMBL/GenBank/DDBJ databases">
        <title>Amycolatopsis alba DSM 44262 Genome sequencing and assembly.</title>
        <authorList>
            <person name="Kaur N."/>
            <person name="Mayilraj S."/>
        </authorList>
    </citation>
    <scope>NUCLEOTIDE SEQUENCE [LARGE SCALE GENOMIC DNA]</scope>
    <source>
        <strain evidence="1 2">DSM 44262</strain>
    </source>
</reference>
<comment type="caution">
    <text evidence="1">The sequence shown here is derived from an EMBL/GenBank/DDBJ whole genome shotgun (WGS) entry which is preliminary data.</text>
</comment>
<protein>
    <submittedName>
        <fullName evidence="1">Uncharacterized protein</fullName>
    </submittedName>
</protein>
<dbReference type="AlphaFoldDB" id="A0A229RFP3"/>
<sequence length="85" mass="9555">MYLVAQSTGVYARWSNWLWDGSSWRQYRQGECSISTQNTWGHCNKDFYEDSTNPNAFGGKGSGIRLSLCKSGAGCSTETWTWNDG</sequence>
<evidence type="ECO:0000313" key="1">
    <source>
        <dbReference type="EMBL" id="OXM45470.1"/>
    </source>
</evidence>
<accession>A0A229RFP3</accession>
<dbReference type="Proteomes" id="UP000215563">
    <property type="component" value="Unassembled WGS sequence"/>
</dbReference>
<organism evidence="1 2">
    <name type="scientific">Amycolatopsis alba DSM 44262</name>
    <dbReference type="NCBI Taxonomy" id="1125972"/>
    <lineage>
        <taxon>Bacteria</taxon>
        <taxon>Bacillati</taxon>
        <taxon>Actinomycetota</taxon>
        <taxon>Actinomycetes</taxon>
        <taxon>Pseudonocardiales</taxon>
        <taxon>Pseudonocardiaceae</taxon>
        <taxon>Amycolatopsis</taxon>
    </lineage>
</organism>
<name>A0A229RFP3_AMYAL</name>
<dbReference type="OrthoDB" id="4247493at2"/>
<keyword evidence="2" id="KW-1185">Reference proteome</keyword>
<evidence type="ECO:0000313" key="2">
    <source>
        <dbReference type="Proteomes" id="UP000215563"/>
    </source>
</evidence>